<comment type="caution">
    <text evidence="2">The sequence shown here is derived from an EMBL/GenBank/DDBJ whole genome shotgun (WGS) entry which is preliminary data.</text>
</comment>
<feature type="transmembrane region" description="Helical" evidence="1">
    <location>
        <begin position="182"/>
        <end position="202"/>
    </location>
</feature>
<keyword evidence="1" id="KW-0812">Transmembrane</keyword>
<feature type="transmembrane region" description="Helical" evidence="1">
    <location>
        <begin position="134"/>
        <end position="154"/>
    </location>
</feature>
<organism evidence="2 3">
    <name type="scientific">Porites lobata</name>
    <dbReference type="NCBI Taxonomy" id="104759"/>
    <lineage>
        <taxon>Eukaryota</taxon>
        <taxon>Metazoa</taxon>
        <taxon>Cnidaria</taxon>
        <taxon>Anthozoa</taxon>
        <taxon>Hexacorallia</taxon>
        <taxon>Scleractinia</taxon>
        <taxon>Fungiina</taxon>
        <taxon>Poritidae</taxon>
        <taxon>Porites</taxon>
    </lineage>
</organism>
<keyword evidence="1" id="KW-0472">Membrane</keyword>
<protein>
    <recommendedName>
        <fullName evidence="4">Transmembrane protein 230</fullName>
    </recommendedName>
</protein>
<dbReference type="EMBL" id="CALNXK010000291">
    <property type="protein sequence ID" value="CAH3181186.1"/>
    <property type="molecule type" value="Genomic_DNA"/>
</dbReference>
<reference evidence="2 3" key="1">
    <citation type="submission" date="2022-05" db="EMBL/GenBank/DDBJ databases">
        <authorList>
            <consortium name="Genoscope - CEA"/>
            <person name="William W."/>
        </authorList>
    </citation>
    <scope>NUCLEOTIDE SEQUENCE [LARGE SCALE GENOMIC DNA]</scope>
</reference>
<feature type="non-terminal residue" evidence="2">
    <location>
        <position position="1"/>
    </location>
</feature>
<evidence type="ECO:0000313" key="2">
    <source>
        <dbReference type="EMBL" id="CAH3181186.1"/>
    </source>
</evidence>
<dbReference type="Proteomes" id="UP001159405">
    <property type="component" value="Unassembled WGS sequence"/>
</dbReference>
<evidence type="ECO:0000313" key="3">
    <source>
        <dbReference type="Proteomes" id="UP001159405"/>
    </source>
</evidence>
<proteinExistence type="predicted"/>
<evidence type="ECO:0008006" key="4">
    <source>
        <dbReference type="Google" id="ProtNLM"/>
    </source>
</evidence>
<gene>
    <name evidence="2" type="ORF">PLOB_00024494</name>
</gene>
<keyword evidence="3" id="KW-1185">Reference proteome</keyword>
<keyword evidence="1" id="KW-1133">Transmembrane helix</keyword>
<evidence type="ECO:0000256" key="1">
    <source>
        <dbReference type="SAM" id="Phobius"/>
    </source>
</evidence>
<name>A0ABN8RP07_9CNID</name>
<sequence>QHLFCEEYKFLPDHEYLSPRGKSHKSAIITANGPRRLPRPRRLGRTVGCREASSNLAIVSKPSEKRNCEPVGRGSRGGITYLGEAREKDSPFLFVPELSTKFGIRPFFAPPGQVPIHQLTSAQPANRMDSKTKWFVIGLLSFALGSMFLAGYFLTPGYKSEDNNQDNADINNGPYSFSDKHYAWPFGVSLMIFGFLVVLVNLGTEHDSR</sequence>
<accession>A0ABN8RP07</accession>